<dbReference type="AlphaFoldDB" id="A0A1Y1Z5F2"/>
<sequence length="773" mass="87345">MSNNRFSFNATDAHIIELSKYRQIAFPQNQRRPVQIGIDIGGSLAKVVWYSQNTNSYAASGGRLNFTKFETENIDKCIEFLKEIIKKDNNEHIQISRRVLKATGGGAHKFNKLLNDELNVIVETEDEMECLITGLNFFVHKIPYEVFTYSESEAEPMVFEDKVIDEEELYPYILVNIGSGVSIIKVTEDGKLERIGGSSLGGGTLWGLLSLLTSAQTFDEMLELSKKGNNDNVDMLVGDIYGGDYSKVGLKNSTIASSCAKIFKMSPEERKQVKEEDISRSLLYMISNNLSQIAFLMAQLHQVKRIYFGGCFIRGHPVIMNSLSFGIRFWSKGTIKALFLRHEGYLGALGAFLKHHGNMQEQDLLGFSENFTKAERINSTAVNAVGLIDIIPKLTYFPLISSEDYHPDTFDLTDPELQKYWIDIFDKNLHKMVDMALTWQKTHYVNNTENSKNFEDIYRKHLQVLRREPNAYGPLSVRSLLILREQCLHEMGFGDIFEHVKQEEKTSALNTLPNLLEKIDALPEKEKLGVLIDNVLAGNMFDWGANEVHNMLQKGELNFDSAKTKVKKSEKYFNLNEFSDRLNTEPHPKRAVIFVDNSGADIVLGIIPFARYLLSRDIEVILAANSLPSVNDVTYKDLIEIIEQVSKMDKQINDAYNKYGRLMVYETGSGSPCLDLRNINCDLADACETVDLVIIEGMGRAMHTNFHARFICDSLKLAVFKNASVAKTLGGNMYDGICLFEKGEKGQGGIRAKTNRLNTFNEILETGRFSFSC</sequence>
<keyword evidence="20" id="KW-1185">Reference proteome</keyword>
<dbReference type="GO" id="GO:0046872">
    <property type="term" value="F:metal ion binding"/>
    <property type="evidence" value="ECO:0007669"/>
    <property type="project" value="UniProtKB-KW"/>
</dbReference>
<evidence type="ECO:0000256" key="2">
    <source>
        <dbReference type="ARBA" id="ARBA00001936"/>
    </source>
</evidence>
<evidence type="ECO:0000256" key="17">
    <source>
        <dbReference type="ARBA" id="ARBA00060870"/>
    </source>
</evidence>
<evidence type="ECO:0000256" key="1">
    <source>
        <dbReference type="ARBA" id="ARBA00001206"/>
    </source>
</evidence>
<dbReference type="Proteomes" id="UP000193920">
    <property type="component" value="Unassembled WGS sequence"/>
</dbReference>
<comment type="caution">
    <text evidence="19">The sequence shown here is derived from an EMBL/GenBank/DDBJ whole genome shotgun (WGS) entry which is preliminary data.</text>
</comment>
<dbReference type="GO" id="GO:0005524">
    <property type="term" value="F:ATP binding"/>
    <property type="evidence" value="ECO:0007669"/>
    <property type="project" value="UniProtKB-KW"/>
</dbReference>
<dbReference type="OrthoDB" id="498611at2759"/>
<evidence type="ECO:0000256" key="11">
    <source>
        <dbReference type="ARBA" id="ARBA00022741"/>
    </source>
</evidence>
<dbReference type="STRING" id="1754190.A0A1Y1Z5F2"/>
<dbReference type="InterPro" id="IPR035073">
    <property type="entry name" value="At2g17340_3_helix_bundle"/>
</dbReference>
<evidence type="ECO:0000256" key="5">
    <source>
        <dbReference type="ARBA" id="ARBA00005225"/>
    </source>
</evidence>
<comment type="catalytic activity">
    <reaction evidence="1">
        <text>(R)-pantothenate + ATP = (R)-4'-phosphopantothenate + ADP + H(+)</text>
        <dbReference type="Rhea" id="RHEA:16373"/>
        <dbReference type="ChEBI" id="CHEBI:10986"/>
        <dbReference type="ChEBI" id="CHEBI:15378"/>
        <dbReference type="ChEBI" id="CHEBI:29032"/>
        <dbReference type="ChEBI" id="CHEBI:30616"/>
        <dbReference type="ChEBI" id="CHEBI:456216"/>
        <dbReference type="EC" id="2.7.1.33"/>
    </reaction>
</comment>
<dbReference type="InterPro" id="IPR043129">
    <property type="entry name" value="ATPase_NBD"/>
</dbReference>
<proteinExistence type="inferred from homology"/>
<dbReference type="SUPFAM" id="SSF111321">
    <property type="entry name" value="AF1104-like"/>
    <property type="match status" value="1"/>
</dbReference>
<dbReference type="Gene3D" id="3.40.50.10880">
    <property type="entry name" value="Uncharacterised protein PF01937, DUF89, domain 3"/>
    <property type="match status" value="1"/>
</dbReference>
<evidence type="ECO:0000256" key="6">
    <source>
        <dbReference type="ARBA" id="ARBA00012102"/>
    </source>
</evidence>
<dbReference type="PANTHER" id="PTHR12280:SF20">
    <property type="entry name" value="4'-PHOSPHOPANTETHEINE PHOSPHATASE"/>
    <property type="match status" value="1"/>
</dbReference>
<comment type="subcellular location">
    <subcellularLocation>
        <location evidence="4">Cytoplasm</location>
    </subcellularLocation>
</comment>
<dbReference type="SUPFAM" id="SSF53067">
    <property type="entry name" value="Actin-like ATPase domain"/>
    <property type="match status" value="2"/>
</dbReference>
<evidence type="ECO:0000256" key="14">
    <source>
        <dbReference type="ARBA" id="ARBA00022840"/>
    </source>
</evidence>
<keyword evidence="11" id="KW-0547">Nucleotide-binding</keyword>
<protein>
    <recommendedName>
        <fullName evidence="6">pantothenate kinase</fullName>
        <ecNumber evidence="6">2.7.1.33</ecNumber>
    </recommendedName>
</protein>
<dbReference type="CDD" id="cd24123">
    <property type="entry name" value="ASKHA_NBD_PanK-II_Pank4"/>
    <property type="match status" value="1"/>
</dbReference>
<keyword evidence="16" id="KW-0464">Manganese</keyword>
<dbReference type="GO" id="GO:0004594">
    <property type="term" value="F:pantothenate kinase activity"/>
    <property type="evidence" value="ECO:0007669"/>
    <property type="project" value="UniProtKB-EC"/>
</dbReference>
<dbReference type="GO" id="GO:0015937">
    <property type="term" value="P:coenzyme A biosynthetic process"/>
    <property type="evidence" value="ECO:0007669"/>
    <property type="project" value="UniProtKB-KW"/>
</dbReference>
<keyword evidence="8" id="KW-0533">Nickel</keyword>
<evidence type="ECO:0000256" key="3">
    <source>
        <dbReference type="ARBA" id="ARBA00001967"/>
    </source>
</evidence>
<reference evidence="19 20" key="1">
    <citation type="submission" date="2016-08" db="EMBL/GenBank/DDBJ databases">
        <title>A Parts List for Fungal Cellulosomes Revealed by Comparative Genomics.</title>
        <authorList>
            <consortium name="DOE Joint Genome Institute"/>
            <person name="Haitjema C.H."/>
            <person name="Gilmore S.P."/>
            <person name="Henske J.K."/>
            <person name="Solomon K.V."/>
            <person name="De Groot R."/>
            <person name="Kuo A."/>
            <person name="Mondo S.J."/>
            <person name="Salamov A.A."/>
            <person name="Labutti K."/>
            <person name="Zhao Z."/>
            <person name="Chiniquy J."/>
            <person name="Barry K."/>
            <person name="Brewer H.M."/>
            <person name="Purvine S.O."/>
            <person name="Wright A.T."/>
            <person name="Boxma B."/>
            <person name="Van Alen T."/>
            <person name="Hackstein J.H."/>
            <person name="Baker S.E."/>
            <person name="Grigoriev I.V."/>
            <person name="O'Malley M.A."/>
        </authorList>
    </citation>
    <scope>NUCLEOTIDE SEQUENCE [LARGE SCALE GENOMIC DNA]</scope>
    <source>
        <strain evidence="19 20">G1</strain>
    </source>
</reference>
<evidence type="ECO:0000256" key="12">
    <source>
        <dbReference type="ARBA" id="ARBA00022777"/>
    </source>
</evidence>
<dbReference type="Gene3D" id="1.20.1700.10">
    <property type="entry name" value="AF1104-like"/>
    <property type="match status" value="1"/>
</dbReference>
<evidence type="ECO:0000256" key="10">
    <source>
        <dbReference type="ARBA" id="ARBA00022723"/>
    </source>
</evidence>
<keyword evidence="12" id="KW-0418">Kinase</keyword>
<evidence type="ECO:0000256" key="9">
    <source>
        <dbReference type="ARBA" id="ARBA00022679"/>
    </source>
</evidence>
<evidence type="ECO:0000256" key="4">
    <source>
        <dbReference type="ARBA" id="ARBA00004496"/>
    </source>
</evidence>
<dbReference type="EC" id="2.7.1.33" evidence="6"/>
<evidence type="ECO:0000256" key="15">
    <source>
        <dbReference type="ARBA" id="ARBA00022993"/>
    </source>
</evidence>
<dbReference type="Gene3D" id="3.30.420.40">
    <property type="match status" value="1"/>
</dbReference>
<keyword evidence="9" id="KW-0808">Transferase</keyword>
<evidence type="ECO:0000259" key="18">
    <source>
        <dbReference type="Pfam" id="PF01937"/>
    </source>
</evidence>
<comment type="pathway">
    <text evidence="5">Cofactor biosynthesis; coenzyme A biosynthesis; CoA from (R)-pantothenate: step 1/5.</text>
</comment>
<dbReference type="InterPro" id="IPR002791">
    <property type="entry name" value="ARMT1-like_metal-bd"/>
</dbReference>
<dbReference type="PANTHER" id="PTHR12280">
    <property type="entry name" value="PANTOTHENATE KINASE"/>
    <property type="match status" value="1"/>
</dbReference>
<dbReference type="NCBIfam" id="TIGR00555">
    <property type="entry name" value="panK_eukar"/>
    <property type="match status" value="1"/>
</dbReference>
<keyword evidence="7" id="KW-0963">Cytoplasm</keyword>
<dbReference type="Gene3D" id="3.30.420.510">
    <property type="match status" value="1"/>
</dbReference>
<evidence type="ECO:0000256" key="13">
    <source>
        <dbReference type="ARBA" id="ARBA00022801"/>
    </source>
</evidence>
<dbReference type="FunFam" id="3.30.420.40:FF:000025">
    <property type="entry name" value="pantothenate kinase 2, mitochondrial"/>
    <property type="match status" value="1"/>
</dbReference>
<feature type="domain" description="Damage-control phosphatase ARMT1-like metal-binding" evidence="18">
    <location>
        <begin position="448"/>
        <end position="735"/>
    </location>
</feature>
<accession>A0A1Y1Z5F2</accession>
<dbReference type="InterPro" id="IPR004567">
    <property type="entry name" value="Type_II_PanK"/>
</dbReference>
<dbReference type="Pfam" id="PF01937">
    <property type="entry name" value="ARMT1-like_dom"/>
    <property type="match status" value="1"/>
</dbReference>
<dbReference type="InterPro" id="IPR036075">
    <property type="entry name" value="ARMT-1-like_metal-bd_sf"/>
</dbReference>
<organism evidence="19 20">
    <name type="scientific">Neocallimastix californiae</name>
    <dbReference type="NCBI Taxonomy" id="1754190"/>
    <lineage>
        <taxon>Eukaryota</taxon>
        <taxon>Fungi</taxon>
        <taxon>Fungi incertae sedis</taxon>
        <taxon>Chytridiomycota</taxon>
        <taxon>Chytridiomycota incertae sedis</taxon>
        <taxon>Neocallimastigomycetes</taxon>
        <taxon>Neocallimastigales</taxon>
        <taxon>Neocallimastigaceae</taxon>
        <taxon>Neocallimastix</taxon>
    </lineage>
</organism>
<name>A0A1Y1Z5F2_9FUNG</name>
<evidence type="ECO:0000313" key="19">
    <source>
        <dbReference type="EMBL" id="ORY05501.1"/>
    </source>
</evidence>
<comment type="cofactor">
    <cofactor evidence="3">
        <name>Ni(2+)</name>
        <dbReference type="ChEBI" id="CHEBI:49786"/>
    </cofactor>
</comment>
<keyword evidence="15" id="KW-0173">Coenzyme A biosynthesis</keyword>
<evidence type="ECO:0000256" key="7">
    <source>
        <dbReference type="ARBA" id="ARBA00022490"/>
    </source>
</evidence>
<keyword evidence="13" id="KW-0378">Hydrolase</keyword>
<dbReference type="EMBL" id="MCOG01000449">
    <property type="protein sequence ID" value="ORY05501.1"/>
    <property type="molecule type" value="Genomic_DNA"/>
</dbReference>
<evidence type="ECO:0000256" key="8">
    <source>
        <dbReference type="ARBA" id="ARBA00022596"/>
    </source>
</evidence>
<dbReference type="GO" id="GO:0005829">
    <property type="term" value="C:cytosol"/>
    <property type="evidence" value="ECO:0007669"/>
    <property type="project" value="TreeGrafter"/>
</dbReference>
<comment type="similarity">
    <text evidence="17">Belongs to the type II pantothenate kinase family.</text>
</comment>
<evidence type="ECO:0000313" key="20">
    <source>
        <dbReference type="Proteomes" id="UP000193920"/>
    </source>
</evidence>
<keyword evidence="10" id="KW-0479">Metal-binding</keyword>
<evidence type="ECO:0000256" key="16">
    <source>
        <dbReference type="ARBA" id="ARBA00023211"/>
    </source>
</evidence>
<dbReference type="GO" id="GO:0016787">
    <property type="term" value="F:hydrolase activity"/>
    <property type="evidence" value="ECO:0007669"/>
    <property type="project" value="UniProtKB-KW"/>
</dbReference>
<gene>
    <name evidence="19" type="ORF">LY90DRAFT_393060</name>
</gene>
<keyword evidence="14" id="KW-0067">ATP-binding</keyword>
<dbReference type="Pfam" id="PF03630">
    <property type="entry name" value="Fumble"/>
    <property type="match status" value="1"/>
</dbReference>
<comment type="cofactor">
    <cofactor evidence="2">
        <name>Mn(2+)</name>
        <dbReference type="ChEBI" id="CHEBI:29035"/>
    </cofactor>
</comment>
<dbReference type="GO" id="GO:0005634">
    <property type="term" value="C:nucleus"/>
    <property type="evidence" value="ECO:0007669"/>
    <property type="project" value="TreeGrafter"/>
</dbReference>